<dbReference type="HOGENOM" id="CLU_2338507_0_0_6"/>
<gene>
    <name evidence="2" type="ordered locus">ECA0831</name>
</gene>
<keyword evidence="3" id="KW-1185">Reference proteome</keyword>
<protein>
    <submittedName>
        <fullName evidence="2">Transposase (Partial)</fullName>
    </submittedName>
</protein>
<evidence type="ECO:0000313" key="3">
    <source>
        <dbReference type="Proteomes" id="UP000007966"/>
    </source>
</evidence>
<reference evidence="2" key="1">
    <citation type="submission" date="2004-02" db="EMBL/GenBank/DDBJ databases">
        <title>The genome sequence of the enterobacterial phytopathogen Erwinia carotovora subsp. atroseptica SCRI1043 and functional genomic identification of novel virulence factors.</title>
        <authorList>
            <person name="Bell K.S."/>
            <person name="Sebaihia M."/>
            <person name="Pritchard L."/>
            <person name="Holden M."/>
            <person name="Hyman L.J."/>
            <person name="Holeva M.C."/>
            <person name="Thomson N.R."/>
            <person name="Bentley S.D."/>
            <person name="Churcher C."/>
            <person name="Mungall K."/>
            <person name="Atkin R."/>
            <person name="Bason N."/>
            <person name="Brooks K."/>
            <person name="Chillingworth T."/>
            <person name="Clark K."/>
            <person name="Doggett J."/>
            <person name="Fraser A."/>
            <person name="Hance Z."/>
            <person name="Hauser H."/>
            <person name="Jagels K."/>
            <person name="Moule S."/>
            <person name="Norbertczak H."/>
            <person name="Ormond D."/>
            <person name="Price C."/>
            <person name="Quail M.A."/>
            <person name="Sanders M."/>
            <person name="Walker D."/>
            <person name="Whitehead S."/>
            <person name="Salmond G.P.C."/>
            <person name="Birch P.R.J."/>
            <person name="Barrell B.G."/>
            <person name="Parkhill J."/>
            <person name="Toth I.K."/>
        </authorList>
    </citation>
    <scope>NUCLEOTIDE SEQUENCE</scope>
    <source>
        <strain evidence="2">SCRI1043</strain>
    </source>
</reference>
<evidence type="ECO:0000313" key="2">
    <source>
        <dbReference type="EMBL" id="CAG73744.1"/>
    </source>
</evidence>
<dbReference type="KEGG" id="eca:ECA0831"/>
<dbReference type="EMBL" id="BX950851">
    <property type="protein sequence ID" value="CAG73744.1"/>
    <property type="molecule type" value="Genomic_DNA"/>
</dbReference>
<feature type="transmembrane region" description="Helical" evidence="1">
    <location>
        <begin position="6"/>
        <end position="26"/>
    </location>
</feature>
<dbReference type="AlphaFoldDB" id="Q6D8Z0"/>
<sequence length="98" mass="11290">DNEPNVIRFVISYLILNSLAYCYSILAQRFRESTAWVMKLLWKLEGASQGRIPALVKDVASIAQMVKLPPRRERAFPRIVKERPQKYATARRKNGSQA</sequence>
<keyword evidence="1" id="KW-0812">Transmembrane</keyword>
<name>Q6D8Z0_PECAS</name>
<organism evidence="2 3">
    <name type="scientific">Pectobacterium atrosepticum (strain SCRI 1043 / ATCC BAA-672)</name>
    <name type="common">Erwinia carotovora subsp. atroseptica</name>
    <dbReference type="NCBI Taxonomy" id="218491"/>
    <lineage>
        <taxon>Bacteria</taxon>
        <taxon>Pseudomonadati</taxon>
        <taxon>Pseudomonadota</taxon>
        <taxon>Gammaproteobacteria</taxon>
        <taxon>Enterobacterales</taxon>
        <taxon>Pectobacteriaceae</taxon>
        <taxon>Pectobacterium</taxon>
    </lineage>
</organism>
<accession>Q6D8Z0</accession>
<proteinExistence type="predicted"/>
<evidence type="ECO:0000256" key="1">
    <source>
        <dbReference type="SAM" id="Phobius"/>
    </source>
</evidence>
<keyword evidence="1" id="KW-0472">Membrane</keyword>
<dbReference type="eggNOG" id="COG3385">
    <property type="taxonomic scope" value="Bacteria"/>
</dbReference>
<dbReference type="STRING" id="218491.ECA0831"/>
<dbReference type="Proteomes" id="UP000007966">
    <property type="component" value="Chromosome"/>
</dbReference>
<feature type="non-terminal residue" evidence="2">
    <location>
        <position position="98"/>
    </location>
</feature>
<feature type="non-terminal residue" evidence="2">
    <location>
        <position position="1"/>
    </location>
</feature>
<keyword evidence="1" id="KW-1133">Transmembrane helix</keyword>